<dbReference type="GO" id="GO:0016567">
    <property type="term" value="P:protein ubiquitination"/>
    <property type="evidence" value="ECO:0007669"/>
    <property type="project" value="UniProtKB-UniRule"/>
</dbReference>
<comment type="subcellular location">
    <subcellularLocation>
        <location evidence="9">Cytoplasm</location>
    </subcellularLocation>
</comment>
<evidence type="ECO:0000256" key="8">
    <source>
        <dbReference type="PROSITE-ProRule" id="PRU00175"/>
    </source>
</evidence>
<evidence type="ECO:0000256" key="3">
    <source>
        <dbReference type="ARBA" id="ARBA00009413"/>
    </source>
</evidence>
<keyword evidence="5 9" id="KW-0479">Metal-binding</keyword>
<dbReference type="Gene3D" id="3.30.720.50">
    <property type="match status" value="2"/>
</dbReference>
<feature type="region of interest" description="Disordered" evidence="10">
    <location>
        <begin position="194"/>
        <end position="291"/>
    </location>
</feature>
<reference evidence="13" key="2">
    <citation type="submission" date="2025-08" db="UniProtKB">
        <authorList>
            <consortium name="Ensembl"/>
        </authorList>
    </citation>
    <scope>IDENTIFICATION</scope>
</reference>
<dbReference type="HOGENOM" id="CLU_030422_4_1_1"/>
<dbReference type="SUPFAM" id="SSF117839">
    <property type="entry name" value="WWE domain"/>
    <property type="match status" value="2"/>
</dbReference>
<dbReference type="SMART" id="SM00184">
    <property type="entry name" value="RING"/>
    <property type="match status" value="1"/>
</dbReference>
<evidence type="ECO:0000256" key="4">
    <source>
        <dbReference type="ARBA" id="ARBA00022679"/>
    </source>
</evidence>
<accession>H2YYG5</accession>
<dbReference type="SUPFAM" id="SSF57850">
    <property type="entry name" value="RING/U-box"/>
    <property type="match status" value="1"/>
</dbReference>
<evidence type="ECO:0000256" key="6">
    <source>
        <dbReference type="ARBA" id="ARBA00022771"/>
    </source>
</evidence>
<name>H2YYG5_CIOSA</name>
<sequence>RYSSNIAVWDFNDGYFWKLFNPKICLELESAYQMFNLKKSTNNPITVEKSTVDFKLMQRTSNGSNQPQKIRRIVFGKDSVLANRYTWKWKEKKAHLISYPSEIAQLIEELSKDKLQKSLDLSAYVPSMPYTVNLNSKSKGFQYNNSTGYRREVKRERLTSSFPTTNDQVSQRISLGVSFISVWLPLNLSNSSMGTQASNQAHKHSLPNSSKHLSYNPVPSSSKRTSHNPTTNPITHSSNNPFPSSSHHSSHTTVPSSSHHPSYYPLPNPITPTPYNPVPSSSNHPSYNSAPGSTNFSPAILKKYSTSIPTPPNEDCVVCLSPLSGASGFQTSGNMLSGQPSVVIELTTCKHIFHSECLLASMTSGNSFTCPCCKEIYGIKTGNQPPGMMTSTVIRASLPGECYTCDTIQITYDIRSGIQTQDHPNPGSRYSCHGFPRIAYLPNDKEGKKVLKLLQIAWDRKLIFTVGDSVTSGAKDTVTWNEIHHKTSMRNYHGHGYPDPSYIDNVLSELKAQGVS</sequence>
<dbReference type="GO" id="GO:0005737">
    <property type="term" value="C:cytoplasm"/>
    <property type="evidence" value="ECO:0007669"/>
    <property type="project" value="UniProtKB-SubCell"/>
</dbReference>
<organism evidence="13 14">
    <name type="scientific">Ciona savignyi</name>
    <name type="common">Pacific transparent sea squirt</name>
    <dbReference type="NCBI Taxonomy" id="51511"/>
    <lineage>
        <taxon>Eukaryota</taxon>
        <taxon>Metazoa</taxon>
        <taxon>Chordata</taxon>
        <taxon>Tunicata</taxon>
        <taxon>Ascidiacea</taxon>
        <taxon>Phlebobranchia</taxon>
        <taxon>Cionidae</taxon>
        <taxon>Ciona</taxon>
    </lineage>
</organism>
<dbReference type="OMA" id="HTIRITY"/>
<evidence type="ECO:0000256" key="10">
    <source>
        <dbReference type="SAM" id="MobiDB-lite"/>
    </source>
</evidence>
<dbReference type="InterPro" id="IPR001841">
    <property type="entry name" value="Znf_RING"/>
</dbReference>
<comment type="catalytic activity">
    <reaction evidence="1 9">
        <text>S-ubiquitinyl-[E2 ubiquitin-conjugating enzyme]-L-cysteine + [acceptor protein]-L-lysine = [E2 ubiquitin-conjugating enzyme]-L-cysteine + N(6)-ubiquitinyl-[acceptor protein]-L-lysine.</text>
        <dbReference type="EC" id="2.3.2.27"/>
    </reaction>
</comment>
<evidence type="ECO:0000256" key="1">
    <source>
        <dbReference type="ARBA" id="ARBA00000900"/>
    </source>
</evidence>
<dbReference type="STRING" id="51511.ENSCSAVP00000010376"/>
<feature type="compositionally biased region" description="Polar residues" evidence="10">
    <location>
        <begin position="278"/>
        <end position="291"/>
    </location>
</feature>
<dbReference type="InterPro" id="IPR013083">
    <property type="entry name" value="Znf_RING/FYVE/PHD"/>
</dbReference>
<reference evidence="13" key="3">
    <citation type="submission" date="2025-09" db="UniProtKB">
        <authorList>
            <consortium name="Ensembl"/>
        </authorList>
    </citation>
    <scope>IDENTIFICATION</scope>
</reference>
<dbReference type="GO" id="GO:0061630">
    <property type="term" value="F:ubiquitin protein ligase activity"/>
    <property type="evidence" value="ECO:0007669"/>
    <property type="project" value="UniProtKB-UniRule"/>
</dbReference>
<evidence type="ECO:0000313" key="14">
    <source>
        <dbReference type="Proteomes" id="UP000007875"/>
    </source>
</evidence>
<dbReference type="Gene3D" id="3.30.40.10">
    <property type="entry name" value="Zinc/RING finger domain, C3HC4 (zinc finger)"/>
    <property type="match status" value="1"/>
</dbReference>
<evidence type="ECO:0000313" key="13">
    <source>
        <dbReference type="Ensembl" id="ENSCSAVP00000010376.1"/>
    </source>
</evidence>
<keyword evidence="14" id="KW-1185">Reference proteome</keyword>
<dbReference type="FunFam" id="3.30.390.130:FF:000001">
    <property type="entry name" value="Probable E3 ubiquitin-protein ligase DTX3"/>
    <property type="match status" value="1"/>
</dbReference>
<dbReference type="UniPathway" id="UPA00143"/>
<proteinExistence type="inferred from homology"/>
<dbReference type="GeneTree" id="ENSGT00940000170587"/>
<feature type="compositionally biased region" description="Low complexity" evidence="10">
    <location>
        <begin position="235"/>
        <end position="263"/>
    </location>
</feature>
<reference evidence="14" key="1">
    <citation type="submission" date="2003-08" db="EMBL/GenBank/DDBJ databases">
        <authorList>
            <person name="Birren B."/>
            <person name="Nusbaum C."/>
            <person name="Abebe A."/>
            <person name="Abouelleil A."/>
            <person name="Adekoya E."/>
            <person name="Ait-zahra M."/>
            <person name="Allen N."/>
            <person name="Allen T."/>
            <person name="An P."/>
            <person name="Anderson M."/>
            <person name="Anderson S."/>
            <person name="Arachchi H."/>
            <person name="Armbruster J."/>
            <person name="Bachantsang P."/>
            <person name="Baldwin J."/>
            <person name="Barry A."/>
            <person name="Bayul T."/>
            <person name="Blitshsteyn B."/>
            <person name="Bloom T."/>
            <person name="Blye J."/>
            <person name="Boguslavskiy L."/>
            <person name="Borowsky M."/>
            <person name="Boukhgalter B."/>
            <person name="Brunache A."/>
            <person name="Butler J."/>
            <person name="Calixte N."/>
            <person name="Calvo S."/>
            <person name="Camarata J."/>
            <person name="Campo K."/>
            <person name="Chang J."/>
            <person name="Cheshatsang Y."/>
            <person name="Citroen M."/>
            <person name="Collymore A."/>
            <person name="Considine T."/>
            <person name="Cook A."/>
            <person name="Cooke P."/>
            <person name="Corum B."/>
            <person name="Cuomo C."/>
            <person name="David R."/>
            <person name="Dawoe T."/>
            <person name="Degray S."/>
            <person name="Dodge S."/>
            <person name="Dooley K."/>
            <person name="Dorje P."/>
            <person name="Dorjee K."/>
            <person name="Dorris L."/>
            <person name="Duffey N."/>
            <person name="Dupes A."/>
            <person name="Elkins T."/>
            <person name="Engels R."/>
            <person name="Erickson J."/>
            <person name="Farina A."/>
            <person name="Faro S."/>
            <person name="Ferreira P."/>
            <person name="Fischer H."/>
            <person name="Fitzgerald M."/>
            <person name="Foley K."/>
            <person name="Gage D."/>
            <person name="Galagan J."/>
            <person name="Gearin G."/>
            <person name="Gnerre S."/>
            <person name="Gnirke A."/>
            <person name="Goyette A."/>
            <person name="Graham J."/>
            <person name="Grandbois E."/>
            <person name="Gyaltsen K."/>
            <person name="Hafez N."/>
            <person name="Hagopian D."/>
            <person name="Hagos B."/>
            <person name="Hall J."/>
            <person name="Hatcher B."/>
            <person name="Heller A."/>
            <person name="Higgins H."/>
            <person name="Honan T."/>
            <person name="Horn A."/>
            <person name="Houde N."/>
            <person name="Hughes L."/>
            <person name="Hulme W."/>
            <person name="Husby E."/>
            <person name="Iliev I."/>
            <person name="Jaffe D."/>
            <person name="Jones C."/>
            <person name="Kamal M."/>
            <person name="Kamat A."/>
            <person name="Kamvysselis M."/>
            <person name="Karlsson E."/>
            <person name="Kells C."/>
            <person name="Kieu A."/>
            <person name="Kisner P."/>
            <person name="Kodira C."/>
            <person name="Kulbokas E."/>
            <person name="Labutti K."/>
            <person name="Lama D."/>
            <person name="Landers T."/>
            <person name="Leger J."/>
            <person name="Levine S."/>
            <person name="Lewis D."/>
            <person name="Lewis T."/>
            <person name="Lindblad-toh K."/>
            <person name="Liu X."/>
            <person name="Lokyitsang T."/>
            <person name="Lokyitsang Y."/>
            <person name="Lucien O."/>
            <person name="Lui A."/>
            <person name="Ma L.J."/>
            <person name="Mabbitt R."/>
            <person name="Macdonald J."/>
            <person name="Maclean C."/>
            <person name="Major J."/>
            <person name="Manning J."/>
            <person name="Marabella R."/>
            <person name="Maru K."/>
            <person name="Matthews C."/>
            <person name="Mauceli E."/>
            <person name="Mccarthy M."/>
            <person name="Mcdonough S."/>
            <person name="Mcghee T."/>
            <person name="Meldrim J."/>
            <person name="Meneus L."/>
            <person name="Mesirov J."/>
            <person name="Mihalev A."/>
            <person name="Mihova T."/>
            <person name="Mikkelsen T."/>
            <person name="Mlenga V."/>
            <person name="Moru K."/>
            <person name="Mozes J."/>
            <person name="Mulrain L."/>
            <person name="Munson G."/>
            <person name="Naylor J."/>
            <person name="Newes C."/>
            <person name="Nguyen C."/>
            <person name="Nguyen N."/>
            <person name="Nguyen T."/>
            <person name="Nicol R."/>
            <person name="Nielsen C."/>
            <person name="Nizzari M."/>
            <person name="Norbu C."/>
            <person name="Norbu N."/>
            <person name="O'donnell P."/>
            <person name="Okoawo O."/>
            <person name="O'leary S."/>
            <person name="Omotosho B."/>
            <person name="O'neill K."/>
            <person name="Osman S."/>
            <person name="Parker S."/>
            <person name="Perrin D."/>
            <person name="Phunkhang P."/>
            <person name="Piqani B."/>
            <person name="Purcell S."/>
            <person name="Rachupka T."/>
            <person name="Ramasamy U."/>
            <person name="Rameau R."/>
            <person name="Ray V."/>
            <person name="Raymond C."/>
            <person name="Retta R."/>
            <person name="Richardson S."/>
            <person name="Rise C."/>
            <person name="Rodriguez J."/>
            <person name="Rogers J."/>
            <person name="Rogov P."/>
            <person name="Rutman M."/>
            <person name="Schupbach R."/>
            <person name="Seaman C."/>
            <person name="Settipalli S."/>
            <person name="Sharpe T."/>
            <person name="Sheridan J."/>
            <person name="Sherpa N."/>
            <person name="Shi J."/>
            <person name="Smirnov S."/>
            <person name="Smith C."/>
            <person name="Sougnez C."/>
            <person name="Spencer B."/>
            <person name="Stalker J."/>
            <person name="Stange-thomann N."/>
            <person name="Stavropoulos S."/>
            <person name="Stetson K."/>
            <person name="Stone C."/>
            <person name="Stone S."/>
            <person name="Stubbs M."/>
            <person name="Talamas J."/>
            <person name="Tchuinga P."/>
            <person name="Tenzing P."/>
            <person name="Tesfaye S."/>
            <person name="Theodore J."/>
            <person name="Thoulutsang Y."/>
            <person name="Topham K."/>
            <person name="Towey S."/>
            <person name="Tsamla T."/>
            <person name="Tsomo N."/>
            <person name="Vallee D."/>
            <person name="Vassiliev H."/>
            <person name="Venkataraman V."/>
            <person name="Vinson J."/>
            <person name="Vo A."/>
            <person name="Wade C."/>
            <person name="Wang S."/>
            <person name="Wangchuk T."/>
            <person name="Wangdi T."/>
            <person name="Whittaker C."/>
            <person name="Wilkinson J."/>
            <person name="Wu Y."/>
            <person name="Wyman D."/>
            <person name="Yadav S."/>
            <person name="Yang S."/>
            <person name="Yang X."/>
            <person name="Yeager S."/>
            <person name="Yee E."/>
            <person name="Young G."/>
            <person name="Zainoun J."/>
            <person name="Zembeck L."/>
            <person name="Zimmer A."/>
            <person name="Zody M."/>
            <person name="Lander E."/>
        </authorList>
    </citation>
    <scope>NUCLEOTIDE SEQUENCE [LARGE SCALE GENOMIC DNA]</scope>
</reference>
<evidence type="ECO:0000259" key="11">
    <source>
        <dbReference type="PROSITE" id="PS50089"/>
    </source>
</evidence>
<feature type="domain" description="WWE" evidence="12">
    <location>
        <begin position="1"/>
        <end position="72"/>
    </location>
</feature>
<dbReference type="Ensembl" id="ENSCSAVT00000010501.1">
    <property type="protein sequence ID" value="ENSCSAVP00000010376.1"/>
    <property type="gene ID" value="ENSCSAVG00000006110.1"/>
</dbReference>
<keyword evidence="9" id="KW-0963">Cytoplasm</keyword>
<dbReference type="CDD" id="cd09633">
    <property type="entry name" value="Deltex_C"/>
    <property type="match status" value="1"/>
</dbReference>
<dbReference type="GO" id="GO:0008270">
    <property type="term" value="F:zinc ion binding"/>
    <property type="evidence" value="ECO:0007669"/>
    <property type="project" value="UniProtKB-KW"/>
</dbReference>
<evidence type="ECO:0000256" key="5">
    <source>
        <dbReference type="ARBA" id="ARBA00022723"/>
    </source>
</evidence>
<evidence type="ECO:0000256" key="9">
    <source>
        <dbReference type="RuleBase" id="RU367105"/>
    </source>
</evidence>
<dbReference type="PROSITE" id="PS50089">
    <property type="entry name" value="ZF_RING_2"/>
    <property type="match status" value="1"/>
</dbReference>
<dbReference type="InterPro" id="IPR037197">
    <property type="entry name" value="WWE_dom_sf"/>
</dbReference>
<keyword evidence="4 9" id="KW-0808">Transferase</keyword>
<dbReference type="GO" id="GO:0007219">
    <property type="term" value="P:Notch signaling pathway"/>
    <property type="evidence" value="ECO:0007669"/>
    <property type="project" value="InterPro"/>
</dbReference>
<dbReference type="eggNOG" id="ENOG502QQ9M">
    <property type="taxonomic scope" value="Eukaryota"/>
</dbReference>
<evidence type="ECO:0000256" key="2">
    <source>
        <dbReference type="ARBA" id="ARBA00004906"/>
    </source>
</evidence>
<keyword evidence="6 8" id="KW-0863">Zinc-finger</keyword>
<dbReference type="InParanoid" id="H2YYG5"/>
<dbReference type="Proteomes" id="UP000007875">
    <property type="component" value="Unassembled WGS sequence"/>
</dbReference>
<dbReference type="EC" id="2.3.2.27" evidence="9"/>
<dbReference type="Pfam" id="PF02825">
    <property type="entry name" value="WWE"/>
    <property type="match status" value="2"/>
</dbReference>
<comment type="pathway">
    <text evidence="2 9">Protein modification; protein ubiquitination.</text>
</comment>
<dbReference type="InterPro" id="IPR039398">
    <property type="entry name" value="Deltex_fam"/>
</dbReference>
<dbReference type="InterPro" id="IPR039399">
    <property type="entry name" value="Deltex_C_sf"/>
</dbReference>
<feature type="domain" description="WWE" evidence="12">
    <location>
        <begin position="73"/>
        <end position="155"/>
    </location>
</feature>
<dbReference type="Pfam" id="PF18102">
    <property type="entry name" value="DTC"/>
    <property type="match status" value="1"/>
</dbReference>
<dbReference type="Gene3D" id="3.30.390.130">
    <property type="match status" value="1"/>
</dbReference>
<evidence type="ECO:0000259" key="12">
    <source>
        <dbReference type="PROSITE" id="PS50918"/>
    </source>
</evidence>
<feature type="compositionally biased region" description="Polar residues" evidence="10">
    <location>
        <begin position="194"/>
        <end position="234"/>
    </location>
</feature>
<dbReference type="InterPro" id="IPR039396">
    <property type="entry name" value="Deltex_C"/>
</dbReference>
<protein>
    <recommendedName>
        <fullName evidence="9">E3 ubiquitin-protein ligase</fullName>
        <ecNumber evidence="9">2.3.2.27</ecNumber>
    </recommendedName>
</protein>
<dbReference type="AlphaFoldDB" id="H2YYG5"/>
<evidence type="ECO:0000256" key="7">
    <source>
        <dbReference type="ARBA" id="ARBA00022833"/>
    </source>
</evidence>
<dbReference type="PROSITE" id="PS50918">
    <property type="entry name" value="WWE"/>
    <property type="match status" value="2"/>
</dbReference>
<dbReference type="InterPro" id="IPR004170">
    <property type="entry name" value="WWE_dom"/>
</dbReference>
<comment type="similarity">
    <text evidence="3 9">Belongs to the Deltex family.</text>
</comment>
<feature type="domain" description="RING-type" evidence="11">
    <location>
        <begin position="316"/>
        <end position="374"/>
    </location>
</feature>
<feature type="compositionally biased region" description="Pro residues" evidence="10">
    <location>
        <begin position="264"/>
        <end position="277"/>
    </location>
</feature>
<keyword evidence="7 9" id="KW-0862">Zinc</keyword>
<dbReference type="PANTHER" id="PTHR12622">
    <property type="entry name" value="DELTEX-RELATED"/>
    <property type="match status" value="1"/>
</dbReference>